<evidence type="ECO:0000313" key="5">
    <source>
        <dbReference type="Proteomes" id="UP001358417"/>
    </source>
</evidence>
<name>A0AAV9MS48_9EURO</name>
<protein>
    <recommendedName>
        <fullName evidence="3">ATP-dependent DNA ligase family profile domain-containing protein</fullName>
    </recommendedName>
</protein>
<feature type="region of interest" description="Disordered" evidence="2">
    <location>
        <begin position="405"/>
        <end position="508"/>
    </location>
</feature>
<dbReference type="Gene3D" id="2.40.50.140">
    <property type="entry name" value="Nucleic acid-binding proteins"/>
    <property type="match status" value="1"/>
</dbReference>
<gene>
    <name evidence="4" type="ORF">LTR84_011375</name>
</gene>
<evidence type="ECO:0000313" key="4">
    <source>
        <dbReference type="EMBL" id="KAK5043615.1"/>
    </source>
</evidence>
<dbReference type="PANTHER" id="PTHR45674:SF12">
    <property type="entry name" value="ATP DEPENDENT DNA LIGASE DOMAIN-CONTAINING PROTEIN"/>
    <property type="match status" value="1"/>
</dbReference>
<feature type="compositionally biased region" description="Acidic residues" evidence="2">
    <location>
        <begin position="437"/>
        <end position="454"/>
    </location>
</feature>
<evidence type="ECO:0000259" key="3">
    <source>
        <dbReference type="PROSITE" id="PS50160"/>
    </source>
</evidence>
<dbReference type="InterPro" id="IPR012340">
    <property type="entry name" value="NA-bd_OB-fold"/>
</dbReference>
<dbReference type="PANTHER" id="PTHR45674">
    <property type="entry name" value="DNA LIGASE 1/3 FAMILY MEMBER"/>
    <property type="match status" value="1"/>
</dbReference>
<dbReference type="GO" id="GO:0005524">
    <property type="term" value="F:ATP binding"/>
    <property type="evidence" value="ECO:0007669"/>
    <property type="project" value="InterPro"/>
</dbReference>
<dbReference type="InterPro" id="IPR012310">
    <property type="entry name" value="DNA_ligase_ATP-dep_cent"/>
</dbReference>
<dbReference type="GO" id="GO:1903461">
    <property type="term" value="P:Okazaki fragment processing involved in mitotic DNA replication"/>
    <property type="evidence" value="ECO:0007669"/>
    <property type="project" value="TreeGrafter"/>
</dbReference>
<dbReference type="Proteomes" id="UP001358417">
    <property type="component" value="Unassembled WGS sequence"/>
</dbReference>
<dbReference type="GO" id="GO:0006281">
    <property type="term" value="P:DNA repair"/>
    <property type="evidence" value="ECO:0007669"/>
    <property type="project" value="InterPro"/>
</dbReference>
<dbReference type="Pfam" id="PF01068">
    <property type="entry name" value="DNA_ligase_A_M"/>
    <property type="match status" value="1"/>
</dbReference>
<comment type="caution">
    <text evidence="4">The sequence shown here is derived from an EMBL/GenBank/DDBJ whole genome shotgun (WGS) entry which is preliminary data.</text>
</comment>
<feature type="domain" description="ATP-dependent DNA ligase family profile" evidence="3">
    <location>
        <begin position="136"/>
        <end position="272"/>
    </location>
</feature>
<keyword evidence="1" id="KW-0436">Ligase</keyword>
<dbReference type="GO" id="GO:0003910">
    <property type="term" value="F:DNA ligase (ATP) activity"/>
    <property type="evidence" value="ECO:0007669"/>
    <property type="project" value="InterPro"/>
</dbReference>
<sequence length="508" mass="57726">MIALQPFQKARILKHCRQLAGNNEISVERKYDGEYCQIHVWIEGGEFHITIFSKSGRDSSKDRKDLHATIRQCLAIGTTGCKLKRQCVLTGELLVWNDRTRCIMPFHKIRRYVSREGRQLGCGRDSPPCEDEHLMIMFYDLLILDDIVCLHEPHNVRRRRLWATIHRIPGRADIGHRVKIDLRKVDGATRLGEEMASAIARGWEGLVIKDCEAPYFAVHGDVPQIKLKKDYIPGLGDSADLVIVGGRYDTKEFWAQNEKGIWWTTFYLACLSNKEAMLRSEAKPVFQIVTSVTRPCLSMADVRYLNRYGVFHQVPFAESISQMEVQIDFVAPSRPSELFVEPAVVEVVGAGFDRPADQRFLTLRFPRIVKIHQDRTFSDSLDFTEYQQLAQESMALAAEVNDIDGQRQTSHASSPLQRVESARSTSTPSIESGMEREVDDGNEISQDDNSDEEPLSVLSERPQVAKRRRSPEDSPTFAATCKKTKKLWTSKSERLQGTARGMTNPVTV</sequence>
<reference evidence="4 5" key="1">
    <citation type="submission" date="2023-08" db="EMBL/GenBank/DDBJ databases">
        <title>Black Yeasts Isolated from many extreme environments.</title>
        <authorList>
            <person name="Coleine C."/>
            <person name="Stajich J.E."/>
            <person name="Selbmann L."/>
        </authorList>
    </citation>
    <scope>NUCLEOTIDE SEQUENCE [LARGE SCALE GENOMIC DNA]</scope>
    <source>
        <strain evidence="4 5">CCFEE 5792</strain>
    </source>
</reference>
<feature type="compositionally biased region" description="Polar residues" evidence="2">
    <location>
        <begin position="406"/>
        <end position="430"/>
    </location>
</feature>
<dbReference type="AlphaFoldDB" id="A0AAV9MS48"/>
<dbReference type="EMBL" id="JAVRRD010000055">
    <property type="protein sequence ID" value="KAK5043615.1"/>
    <property type="molecule type" value="Genomic_DNA"/>
</dbReference>
<dbReference type="GO" id="GO:0005739">
    <property type="term" value="C:mitochondrion"/>
    <property type="evidence" value="ECO:0007669"/>
    <property type="project" value="TreeGrafter"/>
</dbReference>
<dbReference type="GO" id="GO:0006310">
    <property type="term" value="P:DNA recombination"/>
    <property type="evidence" value="ECO:0007669"/>
    <property type="project" value="InterPro"/>
</dbReference>
<organism evidence="4 5">
    <name type="scientific">Exophiala bonariae</name>
    <dbReference type="NCBI Taxonomy" id="1690606"/>
    <lineage>
        <taxon>Eukaryota</taxon>
        <taxon>Fungi</taxon>
        <taxon>Dikarya</taxon>
        <taxon>Ascomycota</taxon>
        <taxon>Pezizomycotina</taxon>
        <taxon>Eurotiomycetes</taxon>
        <taxon>Chaetothyriomycetidae</taxon>
        <taxon>Chaetothyriales</taxon>
        <taxon>Herpotrichiellaceae</taxon>
        <taxon>Exophiala</taxon>
    </lineage>
</organism>
<evidence type="ECO:0000256" key="2">
    <source>
        <dbReference type="SAM" id="MobiDB-lite"/>
    </source>
</evidence>
<accession>A0AAV9MS48</accession>
<dbReference type="GO" id="GO:0005634">
    <property type="term" value="C:nucleus"/>
    <property type="evidence" value="ECO:0007669"/>
    <property type="project" value="TreeGrafter"/>
</dbReference>
<dbReference type="SUPFAM" id="SSF50249">
    <property type="entry name" value="Nucleic acid-binding proteins"/>
    <property type="match status" value="1"/>
</dbReference>
<dbReference type="PROSITE" id="PS50160">
    <property type="entry name" value="DNA_LIGASE_A3"/>
    <property type="match status" value="1"/>
</dbReference>
<evidence type="ECO:0000256" key="1">
    <source>
        <dbReference type="ARBA" id="ARBA00022598"/>
    </source>
</evidence>
<dbReference type="Gene3D" id="3.30.470.30">
    <property type="entry name" value="DNA ligase/mRNA capping enzyme"/>
    <property type="match status" value="1"/>
</dbReference>
<proteinExistence type="predicted"/>
<dbReference type="SUPFAM" id="SSF56091">
    <property type="entry name" value="DNA ligase/mRNA capping enzyme, catalytic domain"/>
    <property type="match status" value="1"/>
</dbReference>
<dbReference type="InterPro" id="IPR050191">
    <property type="entry name" value="ATP-dep_DNA_ligase"/>
</dbReference>
<keyword evidence="5" id="KW-1185">Reference proteome</keyword>
<dbReference type="RefSeq" id="XP_064699998.1">
    <property type="nucleotide sequence ID" value="XM_064854907.1"/>
</dbReference>
<dbReference type="GeneID" id="89979528"/>